<reference evidence="4 5" key="1">
    <citation type="submission" date="2019-12" db="EMBL/GenBank/DDBJ databases">
        <title>Litoreibacter badius sp. nov., a novel bacteriochlorophyll a-containing bacterium in the genus Litoreibacter.</title>
        <authorList>
            <person name="Kanamuro M."/>
            <person name="Takabe Y."/>
            <person name="Mori K."/>
            <person name="Takaichi S."/>
            <person name="Hanada S."/>
        </authorList>
    </citation>
    <scope>NUCLEOTIDE SEQUENCE [LARGE SCALE GENOMIC DNA]</scope>
    <source>
        <strain evidence="4 5">K6</strain>
    </source>
</reference>
<name>A0A6N6JK17_9RHOB</name>
<feature type="binding site" evidence="3">
    <location>
        <position position="50"/>
    </location>
    <ligand>
        <name>a divalent metal cation</name>
        <dbReference type="ChEBI" id="CHEBI:60240"/>
    </ligand>
</feature>
<dbReference type="Pfam" id="PF05163">
    <property type="entry name" value="DinB"/>
    <property type="match status" value="1"/>
</dbReference>
<dbReference type="SUPFAM" id="SSF109854">
    <property type="entry name" value="DinB/YfiT-like putative metalloenzymes"/>
    <property type="match status" value="1"/>
</dbReference>
<evidence type="ECO:0000256" key="3">
    <source>
        <dbReference type="PIRSR" id="PIRSR607837-1"/>
    </source>
</evidence>
<evidence type="ECO:0000313" key="4">
    <source>
        <dbReference type="EMBL" id="GFE66663.1"/>
    </source>
</evidence>
<evidence type="ECO:0000256" key="1">
    <source>
        <dbReference type="ARBA" id="ARBA00008635"/>
    </source>
</evidence>
<accession>A0A6N6JK17</accession>
<comment type="caution">
    <text evidence="4">The sequence shown here is derived from an EMBL/GenBank/DDBJ whole genome shotgun (WGS) entry which is preliminary data.</text>
</comment>
<evidence type="ECO:0000256" key="2">
    <source>
        <dbReference type="ARBA" id="ARBA00022723"/>
    </source>
</evidence>
<dbReference type="AlphaFoldDB" id="A0A6N6JK17"/>
<keyword evidence="5" id="KW-1185">Reference proteome</keyword>
<evidence type="ECO:0000313" key="5">
    <source>
        <dbReference type="Proteomes" id="UP000436822"/>
    </source>
</evidence>
<gene>
    <name evidence="4" type="ORF">KIN_37370</name>
</gene>
<keyword evidence="2 3" id="KW-0479">Metal-binding</keyword>
<proteinExistence type="inferred from homology"/>
<organism evidence="4 5">
    <name type="scientific">Litoreibacter roseus</name>
    <dbReference type="NCBI Taxonomy" id="2601869"/>
    <lineage>
        <taxon>Bacteria</taxon>
        <taxon>Pseudomonadati</taxon>
        <taxon>Pseudomonadota</taxon>
        <taxon>Alphaproteobacteria</taxon>
        <taxon>Rhodobacterales</taxon>
        <taxon>Roseobacteraceae</taxon>
        <taxon>Litoreibacter</taxon>
    </lineage>
</organism>
<dbReference type="EMBL" id="BLJE01000005">
    <property type="protein sequence ID" value="GFE66663.1"/>
    <property type="molecule type" value="Genomic_DNA"/>
</dbReference>
<feature type="binding site" evidence="3">
    <location>
        <position position="136"/>
    </location>
    <ligand>
        <name>a divalent metal cation</name>
        <dbReference type="ChEBI" id="CHEBI:60240"/>
    </ligand>
</feature>
<dbReference type="PANTHER" id="PTHR37302">
    <property type="entry name" value="SLR1116 PROTEIN"/>
    <property type="match status" value="1"/>
</dbReference>
<protein>
    <submittedName>
        <fullName evidence="4">Damage-inducible protein DinB</fullName>
    </submittedName>
</protein>
<dbReference type="InterPro" id="IPR034660">
    <property type="entry name" value="DinB/YfiT-like"/>
</dbReference>
<dbReference type="OrthoDB" id="9807509at2"/>
<dbReference type="InterPro" id="IPR007837">
    <property type="entry name" value="DinB"/>
</dbReference>
<dbReference type="GO" id="GO:0046872">
    <property type="term" value="F:metal ion binding"/>
    <property type="evidence" value="ECO:0007669"/>
    <property type="project" value="UniProtKB-KW"/>
</dbReference>
<sequence>MITVEFCKVMSRYNAWQNEGLEQAMLALNQTELRKDRKAFFGSIWSTANHLLWGDKMWLSRLSGGPPPGGTPGGLDLHSELQPFLDDRRRTDGHITRWAGRLTHVDLVGPLTWYSGLSGRNVTQSKAMCIMHFFNHQTHHRGQIHAMLTAAGHKTMISDLAFMPEAF</sequence>
<dbReference type="Proteomes" id="UP000436822">
    <property type="component" value="Unassembled WGS sequence"/>
</dbReference>
<dbReference type="RefSeq" id="WP_159809899.1">
    <property type="nucleotide sequence ID" value="NZ_BLJE01000005.1"/>
</dbReference>
<feature type="binding site" evidence="3">
    <location>
        <position position="140"/>
    </location>
    <ligand>
        <name>a divalent metal cation</name>
        <dbReference type="ChEBI" id="CHEBI:60240"/>
    </ligand>
</feature>
<comment type="similarity">
    <text evidence="1">Belongs to the DinB family.</text>
</comment>
<dbReference type="Gene3D" id="1.20.120.450">
    <property type="entry name" value="dinb family like domain"/>
    <property type="match status" value="1"/>
</dbReference>
<dbReference type="PANTHER" id="PTHR37302:SF1">
    <property type="entry name" value="PROTEIN DINB"/>
    <property type="match status" value="1"/>
</dbReference>